<accession>A0A0M0BTM1</accession>
<feature type="transmembrane region" description="Helical" evidence="5">
    <location>
        <begin position="26"/>
        <end position="46"/>
    </location>
</feature>
<dbReference type="CDD" id="cd06530">
    <property type="entry name" value="S26_SPase_I"/>
    <property type="match status" value="1"/>
</dbReference>
<evidence type="ECO:0000313" key="7">
    <source>
        <dbReference type="Proteomes" id="UP000054016"/>
    </source>
</evidence>
<name>A0A0M0BTM1_9ARCH</name>
<feature type="transmembrane region" description="Helical" evidence="5">
    <location>
        <begin position="198"/>
        <end position="220"/>
    </location>
</feature>
<dbReference type="PANTHER" id="PTHR10806:SF6">
    <property type="entry name" value="SIGNAL PEPTIDASE COMPLEX CATALYTIC SUBUNIT SEC11"/>
    <property type="match status" value="1"/>
</dbReference>
<dbReference type="AlphaFoldDB" id="A0A0M0BTM1"/>
<gene>
    <name evidence="6" type="ORF">AC478_02675</name>
</gene>
<dbReference type="PANTHER" id="PTHR10806">
    <property type="entry name" value="SIGNAL PEPTIDASE COMPLEX CATALYTIC SUBUNIT SEC11"/>
    <property type="match status" value="1"/>
</dbReference>
<evidence type="ECO:0000313" key="6">
    <source>
        <dbReference type="EMBL" id="KON31526.1"/>
    </source>
</evidence>
<dbReference type="Proteomes" id="UP000054016">
    <property type="component" value="Unassembled WGS sequence"/>
</dbReference>
<organism evidence="6 7">
    <name type="scientific">miscellaneous Crenarchaeota group-1 archaeon SG8-32-3</name>
    <dbReference type="NCBI Taxonomy" id="1685125"/>
    <lineage>
        <taxon>Archaea</taxon>
        <taxon>Candidatus Bathyarchaeota</taxon>
        <taxon>MCG-1</taxon>
    </lineage>
</organism>
<evidence type="ECO:0000256" key="5">
    <source>
        <dbReference type="SAM" id="Phobius"/>
    </source>
</evidence>
<dbReference type="SUPFAM" id="SSF51306">
    <property type="entry name" value="LexA/Signal peptidase"/>
    <property type="match status" value="1"/>
</dbReference>
<comment type="caution">
    <text evidence="6">The sequence shown here is derived from an EMBL/GenBank/DDBJ whole genome shotgun (WGS) entry which is preliminary data.</text>
</comment>
<dbReference type="GO" id="GO:0004252">
    <property type="term" value="F:serine-type endopeptidase activity"/>
    <property type="evidence" value="ECO:0007669"/>
    <property type="project" value="InterPro"/>
</dbReference>
<evidence type="ECO:0000256" key="4">
    <source>
        <dbReference type="ARBA" id="ARBA00023136"/>
    </source>
</evidence>
<dbReference type="GO" id="GO:0016020">
    <property type="term" value="C:membrane"/>
    <property type="evidence" value="ECO:0007669"/>
    <property type="project" value="UniProtKB-SubCell"/>
</dbReference>
<dbReference type="EMBL" id="LFWV01000033">
    <property type="protein sequence ID" value="KON31526.1"/>
    <property type="molecule type" value="Genomic_DNA"/>
</dbReference>
<reference evidence="7" key="1">
    <citation type="submission" date="2015-06" db="EMBL/GenBank/DDBJ databases">
        <title>New insights into the roles of widespread benthic archaea in carbon and nitrogen cycling.</title>
        <authorList>
            <person name="Lazar C.S."/>
            <person name="Baker B.J."/>
            <person name="Seitz K.W."/>
            <person name="Hyde A.S."/>
            <person name="Dick G.J."/>
            <person name="Hinrichs K.-U."/>
            <person name="Teske A.P."/>
        </authorList>
    </citation>
    <scope>NUCLEOTIDE SEQUENCE [LARGE SCALE GENOMIC DNA]</scope>
</reference>
<keyword evidence="3 5" id="KW-1133">Transmembrane helix</keyword>
<dbReference type="InterPro" id="IPR019533">
    <property type="entry name" value="Peptidase_S26"/>
</dbReference>
<proteinExistence type="predicted"/>
<dbReference type="InterPro" id="IPR036286">
    <property type="entry name" value="LexA/Signal_pep-like_sf"/>
</dbReference>
<sequence>MNNNISQLNGGSALIANLKKLWKNEYIQTVVVICLIAVAVFGFWFGSQAVLNTPYPALAVVSGSMCVPYNGACDGWTHPFGHTLHIGDLIVVQGVNPQDLNTNYPDSDIIVFHRPDDPEELIVHRIVAKEERNEKIYFYTKGDGNGVNKWPATPEETEYDPWHDIQGNRGVSEDLVVGKAVMRIPWVGHVVLFMRNSIGLPIVIALIILIVIFEFVFPLLRKKKSSE</sequence>
<evidence type="ECO:0008006" key="8">
    <source>
        <dbReference type="Google" id="ProtNLM"/>
    </source>
</evidence>
<dbReference type="GO" id="GO:0006465">
    <property type="term" value="P:signal peptide processing"/>
    <property type="evidence" value="ECO:0007669"/>
    <property type="project" value="InterPro"/>
</dbReference>
<comment type="subcellular location">
    <subcellularLocation>
        <location evidence="1">Membrane</location>
    </subcellularLocation>
</comment>
<dbReference type="InterPro" id="IPR001733">
    <property type="entry name" value="Peptidase_S26B"/>
</dbReference>
<keyword evidence="2 5" id="KW-0812">Transmembrane</keyword>
<keyword evidence="4 5" id="KW-0472">Membrane</keyword>
<protein>
    <recommendedName>
        <fullName evidence="8">Peptidase S26 domain-containing protein</fullName>
    </recommendedName>
</protein>
<evidence type="ECO:0000256" key="1">
    <source>
        <dbReference type="ARBA" id="ARBA00004370"/>
    </source>
</evidence>
<evidence type="ECO:0000256" key="2">
    <source>
        <dbReference type="ARBA" id="ARBA00022692"/>
    </source>
</evidence>
<evidence type="ECO:0000256" key="3">
    <source>
        <dbReference type="ARBA" id="ARBA00022989"/>
    </source>
</evidence>